<dbReference type="InterPro" id="IPR040573">
    <property type="entry name" value="TSP_N"/>
</dbReference>
<evidence type="ECO:0000256" key="6">
    <source>
        <dbReference type="SAM" id="MobiDB-lite"/>
    </source>
</evidence>
<dbReference type="CDD" id="cd07560">
    <property type="entry name" value="Peptidase_S41_CPP"/>
    <property type="match status" value="1"/>
</dbReference>
<evidence type="ECO:0000256" key="1">
    <source>
        <dbReference type="ARBA" id="ARBA00009179"/>
    </source>
</evidence>
<dbReference type="SUPFAM" id="SSF50156">
    <property type="entry name" value="PDZ domain-like"/>
    <property type="match status" value="1"/>
</dbReference>
<name>A0ABU9Q1I3_9BURK</name>
<comment type="similarity">
    <text evidence="1 5">Belongs to the peptidase S41A family.</text>
</comment>
<dbReference type="PANTHER" id="PTHR32060:SF22">
    <property type="entry name" value="CARBOXYL-TERMINAL-PROCESSING PEPTIDASE 3, CHLOROPLASTIC"/>
    <property type="match status" value="1"/>
</dbReference>
<gene>
    <name evidence="9" type="ORF">V8G57_21995</name>
</gene>
<dbReference type="Gene3D" id="3.90.226.10">
    <property type="entry name" value="2-enoyl-CoA Hydratase, Chain A, domain 1"/>
    <property type="match status" value="1"/>
</dbReference>
<dbReference type="Proteomes" id="UP001495910">
    <property type="component" value="Unassembled WGS sequence"/>
</dbReference>
<reference evidence="9 10" key="1">
    <citation type="submission" date="2024-02" db="EMBL/GenBank/DDBJ databases">
        <title>Draft genome sequence of Collimonas sp. strain H4R21, an effective mineral-weathering bacterial strain isolated from the beech rhizosphere.</title>
        <authorList>
            <person name="Morin E."/>
            <person name="Uroz S."/>
            <person name="Leveau J.H.J."/>
            <person name="Kumar R."/>
            <person name="Rey M.W."/>
            <person name="Pham J."/>
        </authorList>
    </citation>
    <scope>NUCLEOTIDE SEQUENCE [LARGE SCALE GENOMIC DNA]</scope>
    <source>
        <strain evidence="9 10">H4R21</strain>
    </source>
</reference>
<protein>
    <submittedName>
        <fullName evidence="9">Carboxy terminal-processing peptidase</fullName>
        <ecNumber evidence="9">3.4.21.102</ecNumber>
    </submittedName>
</protein>
<evidence type="ECO:0000256" key="5">
    <source>
        <dbReference type="RuleBase" id="RU004404"/>
    </source>
</evidence>
<feature type="compositionally biased region" description="Basic and acidic residues" evidence="6">
    <location>
        <begin position="643"/>
        <end position="661"/>
    </location>
</feature>
<dbReference type="NCBIfam" id="TIGR00225">
    <property type="entry name" value="prc"/>
    <property type="match status" value="1"/>
</dbReference>
<dbReference type="GO" id="GO:0004252">
    <property type="term" value="F:serine-type endopeptidase activity"/>
    <property type="evidence" value="ECO:0007669"/>
    <property type="project" value="UniProtKB-EC"/>
</dbReference>
<keyword evidence="2 5" id="KW-0645">Protease</keyword>
<sequence>MRLKNSLLCVILAISTAAHALESGPPPVLSPMQQQAQAAHLSAQFLTRFHYKPVPLDDTLSAKVINRYIKSLDPEKFFFVQADIDQFTAENTKLDDAIYHEDLRIPFSIFNLYQQRIVERLTYARELLKQGFDFSQKEDYSFVRDKEPWPKSEAESRDLWRKRVKNDWLRLKLAGKKDQAIRDTLGKRYENSLARAYKYKSDDVFQIFMNAYATSIEPHTDYLGTSAAADFDISMKLSLVGIGAVLQERDDYTTIRELVAGGPAQLSGKLAVGDRIVGVAQGDKGAMTDVVGTRIDDVVKQIRGAKDTVVRLDILPADAGPDGKHKLISLVRNKISLEQQAAKKTILTIKNGDATRKVGVITLPAFYEDFDGRRKGDKNFRSASRDVAALLAELKKEKVDSVLMDLRNNGGGSLTEAVDLTGLFVGKGPIVQQRNARGDVNVEGDDIPAPAWTGPLAVLINRGSASASEIFAAAIQDYGRGVIIGEGSFGKGTVQTMVNLDELSHNDKPKFGELKMTIAQFFRINGGTTQLRGVTPDISLPGFSDPESFGESSYDNALPWSQVKAADYTPVGDVKGLLPQIQSRHDTRVEKDKDFQRFQEDVAELNALRKKRVISLNETDRRNEMNQQEARLKARGKAGAGDSDSKDKDAADAADLNRQDDGLQANERSLSAELAAEKAQKSAKDVLLNEAAKILGDTSDLLKANPKFAMQPASGKDK</sequence>
<dbReference type="PROSITE" id="PS50106">
    <property type="entry name" value="PDZ"/>
    <property type="match status" value="1"/>
</dbReference>
<feature type="region of interest" description="Disordered" evidence="6">
    <location>
        <begin position="699"/>
        <end position="718"/>
    </location>
</feature>
<feature type="region of interest" description="Disordered" evidence="6">
    <location>
        <begin position="618"/>
        <end position="682"/>
    </location>
</feature>
<evidence type="ECO:0000256" key="3">
    <source>
        <dbReference type="ARBA" id="ARBA00022801"/>
    </source>
</evidence>
<dbReference type="SMART" id="SM00228">
    <property type="entry name" value="PDZ"/>
    <property type="match status" value="1"/>
</dbReference>
<dbReference type="SUPFAM" id="SSF52096">
    <property type="entry name" value="ClpP/crotonase"/>
    <property type="match status" value="1"/>
</dbReference>
<evidence type="ECO:0000256" key="7">
    <source>
        <dbReference type="SAM" id="SignalP"/>
    </source>
</evidence>
<dbReference type="InterPro" id="IPR005151">
    <property type="entry name" value="Tail-specific_protease"/>
</dbReference>
<keyword evidence="7" id="KW-0732">Signal</keyword>
<dbReference type="PANTHER" id="PTHR32060">
    <property type="entry name" value="TAIL-SPECIFIC PROTEASE"/>
    <property type="match status" value="1"/>
</dbReference>
<evidence type="ECO:0000313" key="9">
    <source>
        <dbReference type="EMBL" id="MEM4990077.1"/>
    </source>
</evidence>
<dbReference type="EC" id="3.4.21.102" evidence="9"/>
<dbReference type="RefSeq" id="WP_342831213.1">
    <property type="nucleotide sequence ID" value="NZ_JBANDC010000020.1"/>
</dbReference>
<keyword evidence="4 5" id="KW-0720">Serine protease</keyword>
<dbReference type="InterPro" id="IPR036034">
    <property type="entry name" value="PDZ_sf"/>
</dbReference>
<dbReference type="EMBL" id="JBANDC010000020">
    <property type="protein sequence ID" value="MEM4990077.1"/>
    <property type="molecule type" value="Genomic_DNA"/>
</dbReference>
<dbReference type="InterPro" id="IPR004447">
    <property type="entry name" value="Peptidase_S41A"/>
</dbReference>
<evidence type="ECO:0000259" key="8">
    <source>
        <dbReference type="PROSITE" id="PS50106"/>
    </source>
</evidence>
<keyword evidence="3 5" id="KW-0378">Hydrolase</keyword>
<keyword evidence="10" id="KW-1185">Reference proteome</keyword>
<dbReference type="Pfam" id="PF11818">
    <property type="entry name" value="DUF3340"/>
    <property type="match status" value="1"/>
</dbReference>
<proteinExistence type="inferred from homology"/>
<evidence type="ECO:0000313" key="10">
    <source>
        <dbReference type="Proteomes" id="UP001495910"/>
    </source>
</evidence>
<accession>A0ABU9Q1I3</accession>
<comment type="caution">
    <text evidence="9">The sequence shown here is derived from an EMBL/GenBank/DDBJ whole genome shotgun (WGS) entry which is preliminary data.</text>
</comment>
<feature type="chain" id="PRO_5047142686" evidence="7">
    <location>
        <begin position="21"/>
        <end position="718"/>
    </location>
</feature>
<dbReference type="Pfam" id="PF17804">
    <property type="entry name" value="TSP_NTD"/>
    <property type="match status" value="1"/>
</dbReference>
<feature type="domain" description="PDZ" evidence="8">
    <location>
        <begin position="232"/>
        <end position="309"/>
    </location>
</feature>
<dbReference type="SMART" id="SM00245">
    <property type="entry name" value="TSPc"/>
    <property type="match status" value="1"/>
</dbReference>
<dbReference type="Pfam" id="PF03572">
    <property type="entry name" value="Peptidase_S41"/>
    <property type="match status" value="1"/>
</dbReference>
<feature type="signal peptide" evidence="7">
    <location>
        <begin position="1"/>
        <end position="20"/>
    </location>
</feature>
<dbReference type="Gene3D" id="2.30.42.10">
    <property type="match status" value="1"/>
</dbReference>
<dbReference type="InterPro" id="IPR020992">
    <property type="entry name" value="Tail_Prtase_C"/>
</dbReference>
<dbReference type="InterPro" id="IPR001478">
    <property type="entry name" value="PDZ"/>
</dbReference>
<evidence type="ECO:0000256" key="4">
    <source>
        <dbReference type="ARBA" id="ARBA00022825"/>
    </source>
</evidence>
<dbReference type="InterPro" id="IPR029045">
    <property type="entry name" value="ClpP/crotonase-like_dom_sf"/>
</dbReference>
<dbReference type="Pfam" id="PF00595">
    <property type="entry name" value="PDZ"/>
    <property type="match status" value="1"/>
</dbReference>
<organism evidence="9 10">
    <name type="scientific">Collimonas rhizosphaerae</name>
    <dbReference type="NCBI Taxonomy" id="3126357"/>
    <lineage>
        <taxon>Bacteria</taxon>
        <taxon>Pseudomonadati</taxon>
        <taxon>Pseudomonadota</taxon>
        <taxon>Betaproteobacteria</taxon>
        <taxon>Burkholderiales</taxon>
        <taxon>Oxalobacteraceae</taxon>
        <taxon>Collimonas</taxon>
    </lineage>
</organism>
<evidence type="ECO:0000256" key="2">
    <source>
        <dbReference type="ARBA" id="ARBA00022670"/>
    </source>
</evidence>